<dbReference type="AlphaFoldDB" id="A0A6J1QVQ8"/>
<sequence length="445" mass="50439">MKKDHDNYYAKRSEDEDENCNNNILYNRTSREDDSLLVDVVKGYPHLYDKQSRDFKDIKKKNNSWEEIGEILNATAADCQTKWARLRERYSREKKLQEMETRSGSGHVTRSQSALYEQMSFLFKHVKSRKSITNISHSTTKQSSPIRKSVLTEKSGSSNRCVSRNIGSTHNKYDTINKSPENMLKTGFTPAMEVSRSSLIHSCCSDFLPHSHNIDIPASQKNICNQRKTCTINPISAEETSTVKHLELYYENTVHESILAHLTFSSSETSLDSNNEFSALRSPDELYNDKETVSLVEFSQTLKQKKVLPVTNLKIVSPNREIVSPTQCKNRNTLSSSLLVDSPSKIANSAALSVHSSLSNIPTKLAKKVKRKSTADDKIDDSFVKLTSAVTTHFEKKNQNTIPSEVLQLDEENIFGKTVACQLKKIAEPEKTKIKGQIMKMLYNL</sequence>
<keyword evidence="5" id="KW-1185">Reference proteome</keyword>
<organism evidence="5 6">
    <name type="scientific">Temnothorax curvispinosus</name>
    <dbReference type="NCBI Taxonomy" id="300111"/>
    <lineage>
        <taxon>Eukaryota</taxon>
        <taxon>Metazoa</taxon>
        <taxon>Ecdysozoa</taxon>
        <taxon>Arthropoda</taxon>
        <taxon>Hexapoda</taxon>
        <taxon>Insecta</taxon>
        <taxon>Pterygota</taxon>
        <taxon>Neoptera</taxon>
        <taxon>Endopterygota</taxon>
        <taxon>Hymenoptera</taxon>
        <taxon>Apocrita</taxon>
        <taxon>Aculeata</taxon>
        <taxon>Formicoidea</taxon>
        <taxon>Formicidae</taxon>
        <taxon>Myrmicinae</taxon>
        <taxon>Temnothorax</taxon>
    </lineage>
</organism>
<dbReference type="PANTHER" id="PTHR12243">
    <property type="entry name" value="MADF DOMAIN TRANSCRIPTION FACTOR"/>
    <property type="match status" value="1"/>
</dbReference>
<dbReference type="RefSeq" id="XP_024884730.1">
    <property type="nucleotide sequence ID" value="XM_025028962.1"/>
</dbReference>
<accession>A0A6J1QVQ8</accession>
<dbReference type="GO" id="GO:0003677">
    <property type="term" value="F:DNA binding"/>
    <property type="evidence" value="ECO:0007669"/>
    <property type="project" value="InterPro"/>
</dbReference>
<keyword evidence="1" id="KW-0539">Nucleus</keyword>
<name>A0A6J1QVQ8_9HYME</name>
<evidence type="ECO:0000259" key="4">
    <source>
        <dbReference type="PROSITE" id="PS51031"/>
    </source>
</evidence>
<feature type="domain" description="BESS" evidence="4">
    <location>
        <begin position="409"/>
        <end position="445"/>
    </location>
</feature>
<dbReference type="OrthoDB" id="7602018at2759"/>
<evidence type="ECO:0000313" key="5">
    <source>
        <dbReference type="Proteomes" id="UP000504618"/>
    </source>
</evidence>
<comment type="subcellular location">
    <subcellularLocation>
        <location evidence="1">Nucleus</location>
    </subcellularLocation>
</comment>
<evidence type="ECO:0000313" key="6">
    <source>
        <dbReference type="RefSeq" id="XP_024884730.1"/>
    </source>
</evidence>
<dbReference type="InterPro" id="IPR039353">
    <property type="entry name" value="TF_Adf1"/>
</dbReference>
<dbReference type="InterPro" id="IPR006578">
    <property type="entry name" value="MADF-dom"/>
</dbReference>
<dbReference type="Pfam" id="PF10545">
    <property type="entry name" value="MADF_DNA_bdg"/>
    <property type="match status" value="1"/>
</dbReference>
<protein>
    <submittedName>
        <fullName evidence="6">Uncharacterized protein LOC112462895</fullName>
    </submittedName>
</protein>
<evidence type="ECO:0000256" key="1">
    <source>
        <dbReference type="PROSITE-ProRule" id="PRU00371"/>
    </source>
</evidence>
<gene>
    <name evidence="6" type="primary">LOC112462895</name>
</gene>
<feature type="region of interest" description="Disordered" evidence="2">
    <location>
        <begin position="133"/>
        <end position="164"/>
    </location>
</feature>
<dbReference type="Proteomes" id="UP000504618">
    <property type="component" value="Unplaced"/>
</dbReference>
<dbReference type="InterPro" id="IPR004210">
    <property type="entry name" value="BESS_motif"/>
</dbReference>
<evidence type="ECO:0000259" key="3">
    <source>
        <dbReference type="PROSITE" id="PS51029"/>
    </source>
</evidence>
<dbReference type="GeneID" id="112462895"/>
<dbReference type="SMART" id="SM00595">
    <property type="entry name" value="MADF"/>
    <property type="match status" value="1"/>
</dbReference>
<proteinExistence type="predicted"/>
<feature type="domain" description="MADF" evidence="3">
    <location>
        <begin position="36"/>
        <end position="127"/>
    </location>
</feature>
<dbReference type="PROSITE" id="PS51029">
    <property type="entry name" value="MADF"/>
    <property type="match status" value="1"/>
</dbReference>
<dbReference type="GO" id="GO:0006357">
    <property type="term" value="P:regulation of transcription by RNA polymerase II"/>
    <property type="evidence" value="ECO:0007669"/>
    <property type="project" value="TreeGrafter"/>
</dbReference>
<dbReference type="GO" id="GO:0005634">
    <property type="term" value="C:nucleus"/>
    <property type="evidence" value="ECO:0007669"/>
    <property type="project" value="UniProtKB-SubCell"/>
</dbReference>
<dbReference type="GO" id="GO:0005667">
    <property type="term" value="C:transcription regulator complex"/>
    <property type="evidence" value="ECO:0007669"/>
    <property type="project" value="TreeGrafter"/>
</dbReference>
<evidence type="ECO:0000256" key="2">
    <source>
        <dbReference type="SAM" id="MobiDB-lite"/>
    </source>
</evidence>
<dbReference type="PANTHER" id="PTHR12243:SF69">
    <property type="entry name" value="SI:CH73-59F11.3"/>
    <property type="match status" value="1"/>
</dbReference>
<dbReference type="PROSITE" id="PS51031">
    <property type="entry name" value="BESS"/>
    <property type="match status" value="1"/>
</dbReference>
<reference evidence="6" key="1">
    <citation type="submission" date="2025-08" db="UniProtKB">
        <authorList>
            <consortium name="RefSeq"/>
        </authorList>
    </citation>
    <scope>IDENTIFICATION</scope>
    <source>
        <tissue evidence="6">Whole body</tissue>
    </source>
</reference>